<comment type="similarity">
    <text evidence="2">Belongs to the RmuC family.</text>
</comment>
<reference evidence="8 9" key="1">
    <citation type="submission" date="2023-01" db="EMBL/GenBank/DDBJ databases">
        <title>Complete genome sequence of Roseicyclus marinus strain Dej080120_10.</title>
        <authorList>
            <person name="Ueki S."/>
            <person name="Maruyama F."/>
        </authorList>
    </citation>
    <scope>NUCLEOTIDE SEQUENCE [LARGE SCALE GENOMIC DNA]</scope>
    <source>
        <strain evidence="8 9">Dej080120_10</strain>
    </source>
</reference>
<accession>A0AA48HQD2</accession>
<evidence type="ECO:0000256" key="7">
    <source>
        <dbReference type="SAM" id="Phobius"/>
    </source>
</evidence>
<dbReference type="Proteomes" id="UP001337723">
    <property type="component" value="Chromosome"/>
</dbReference>
<comment type="function">
    <text evidence="1">Involved in DNA recombination.</text>
</comment>
<dbReference type="InterPro" id="IPR003798">
    <property type="entry name" value="DNA_recombination_RmuC"/>
</dbReference>
<evidence type="ECO:0000256" key="3">
    <source>
        <dbReference type="ARBA" id="ARBA00021840"/>
    </source>
</evidence>
<keyword evidence="7" id="KW-1133">Transmembrane helix</keyword>
<dbReference type="PANTHER" id="PTHR30563">
    <property type="entry name" value="DNA RECOMBINATION PROTEIN RMUC"/>
    <property type="match status" value="1"/>
</dbReference>
<keyword evidence="4 6" id="KW-0175">Coiled coil</keyword>
<name>A0AA48HQD2_9RHOB</name>
<dbReference type="EMBL" id="AP027266">
    <property type="protein sequence ID" value="BDW84101.1"/>
    <property type="molecule type" value="Genomic_DNA"/>
</dbReference>
<dbReference type="Pfam" id="PF02646">
    <property type="entry name" value="RmuC"/>
    <property type="match status" value="1"/>
</dbReference>
<evidence type="ECO:0000256" key="1">
    <source>
        <dbReference type="ARBA" id="ARBA00003416"/>
    </source>
</evidence>
<dbReference type="AlphaFoldDB" id="A0AA48HQD2"/>
<keyword evidence="5" id="KW-0233">DNA recombination</keyword>
<dbReference type="RefSeq" id="WP_338273671.1">
    <property type="nucleotide sequence ID" value="NZ_AP027266.1"/>
</dbReference>
<evidence type="ECO:0000256" key="4">
    <source>
        <dbReference type="ARBA" id="ARBA00023054"/>
    </source>
</evidence>
<gene>
    <name evidence="8" type="ORF">MACH21_02780</name>
</gene>
<keyword evidence="7" id="KW-0812">Transmembrane</keyword>
<evidence type="ECO:0000313" key="8">
    <source>
        <dbReference type="EMBL" id="BDW84101.1"/>
    </source>
</evidence>
<dbReference type="PANTHER" id="PTHR30563:SF0">
    <property type="entry name" value="DNA RECOMBINATION PROTEIN RMUC"/>
    <property type="match status" value="1"/>
</dbReference>
<protein>
    <recommendedName>
        <fullName evidence="3">DNA recombination protein RmuC homolog</fullName>
    </recommendedName>
</protein>
<keyword evidence="7" id="KW-0472">Membrane</keyword>
<evidence type="ECO:0000313" key="9">
    <source>
        <dbReference type="Proteomes" id="UP001337723"/>
    </source>
</evidence>
<feature type="coiled-coil region" evidence="6">
    <location>
        <begin position="82"/>
        <end position="141"/>
    </location>
</feature>
<proteinExistence type="inferred from homology"/>
<feature type="transmembrane region" description="Helical" evidence="7">
    <location>
        <begin position="30"/>
        <end position="49"/>
    </location>
</feature>
<evidence type="ECO:0000256" key="5">
    <source>
        <dbReference type="ARBA" id="ARBA00023172"/>
    </source>
</evidence>
<keyword evidence="9" id="KW-1185">Reference proteome</keyword>
<evidence type="ECO:0000256" key="6">
    <source>
        <dbReference type="SAM" id="Coils"/>
    </source>
</evidence>
<organism evidence="8 9">
    <name type="scientific">Roseicyclus marinus</name>
    <dbReference type="NCBI Taxonomy" id="2161673"/>
    <lineage>
        <taxon>Bacteria</taxon>
        <taxon>Pseudomonadati</taxon>
        <taxon>Pseudomonadota</taxon>
        <taxon>Alphaproteobacteria</taxon>
        <taxon>Rhodobacterales</taxon>
        <taxon>Roseobacteraceae</taxon>
        <taxon>Roseicyclus</taxon>
    </lineage>
</organism>
<dbReference type="KEGG" id="rmai:MACH21_02780"/>
<evidence type="ECO:0000256" key="2">
    <source>
        <dbReference type="ARBA" id="ARBA00009840"/>
    </source>
</evidence>
<dbReference type="GO" id="GO:0006310">
    <property type="term" value="P:DNA recombination"/>
    <property type="evidence" value="ECO:0007669"/>
    <property type="project" value="UniProtKB-KW"/>
</dbReference>
<sequence length="495" mass="54835">MENAPLFAFLDRLAADLRATSPFGAGVDPLPAYLLLALVVIAALIFALIRRGLHLRRAEAGLAEIESLRRQLAVGEARAERLPQLEQQLAEARDERDSLMGALNQAEARLETTERTHAARLEELRGLNDALQARFKTLANEVLEGNSKAFLDRVTERFATHSETAKAELEARQKAIDGMVKPLSERLGAFDTILREMEKHRTDAYGAIREQVEQLKLGQSQLSGETRKLVQALRAPKTRGRWGEMQLRQVFELSGMSEHVDFETEATMRTEDNVQRPDAIVRMPGGRSLVIDAKTSLDGYLDALEAETPEARDAAITRHARQVAEHVRLLSSKRYHDLLSDTPDFVVMFIPGDVFLSAAVESDPGLLERAMAARVVIATPSTLIALLRTIAFGWQQEAIAENAVTIHREAKELYGRLATFAANLQKVGVALNRSVDSYNKAMGSLEARVLPSARKLEEMQVVQSPSPDLQDAPRVETVPRRLTAAELLTSEESDD</sequence>